<sequence>MDPQFDAAASPGRPPLPRRPLGSGDEWVDLPDGRRFWGRFGAAGLLVTSPSGVLLQHRAGFSHFGGTWGLPGGARHEGESAIDGAIRESVEEASVPAEALKVSFTSVLDLGVWSYTTVVARVDSVFRPVIGDAESEALDWVPPARVADLPLHPSFGAAWPSLRPALGARPVLVVDAANVVGARPDGWWRDRPAAAERLAARLQLLARRGLPAADLGLPHERWWPQIRLMLEGDARGAAPDAPDVVVERAHADGDSAILDYLGGEPAPDAVLVTADRALAAEAQRRGAGILSPSRLWQLLDEDD</sequence>
<keyword evidence="6" id="KW-1185">Reference proteome</keyword>
<gene>
    <name evidence="5" type="ORF">DDQ50_13570</name>
</gene>
<evidence type="ECO:0000256" key="3">
    <source>
        <dbReference type="SAM" id="MobiDB-lite"/>
    </source>
</evidence>
<evidence type="ECO:0000313" key="6">
    <source>
        <dbReference type="Proteomes" id="UP000244893"/>
    </source>
</evidence>
<comment type="cofactor">
    <cofactor evidence="1">
        <name>Mg(2+)</name>
        <dbReference type="ChEBI" id="CHEBI:18420"/>
    </cofactor>
</comment>
<name>A0A2V1HQ98_9MICO</name>
<dbReference type="SUPFAM" id="SSF55811">
    <property type="entry name" value="Nudix"/>
    <property type="match status" value="1"/>
</dbReference>
<feature type="domain" description="Nudix hydrolase" evidence="4">
    <location>
        <begin position="37"/>
        <end position="166"/>
    </location>
</feature>
<feature type="region of interest" description="Disordered" evidence="3">
    <location>
        <begin position="1"/>
        <end position="24"/>
    </location>
</feature>
<evidence type="ECO:0000313" key="5">
    <source>
        <dbReference type="EMBL" id="PVZ94708.1"/>
    </source>
</evidence>
<dbReference type="Proteomes" id="UP000244893">
    <property type="component" value="Unassembled WGS sequence"/>
</dbReference>
<dbReference type="Pfam" id="PF00293">
    <property type="entry name" value="NUDIX"/>
    <property type="match status" value="1"/>
</dbReference>
<comment type="caution">
    <text evidence="5">The sequence shown here is derived from an EMBL/GenBank/DDBJ whole genome shotgun (WGS) entry which is preliminary data.</text>
</comment>
<protein>
    <submittedName>
        <fullName evidence="5">NTP pyrophosphohydrolase</fullName>
    </submittedName>
</protein>
<organism evidence="5 6">
    <name type="scientific">Amnibacterium flavum</name>
    <dbReference type="NCBI Taxonomy" id="2173173"/>
    <lineage>
        <taxon>Bacteria</taxon>
        <taxon>Bacillati</taxon>
        <taxon>Actinomycetota</taxon>
        <taxon>Actinomycetes</taxon>
        <taxon>Micrococcales</taxon>
        <taxon>Microbacteriaceae</taxon>
        <taxon>Amnibacterium</taxon>
    </lineage>
</organism>
<keyword evidence="2 5" id="KW-0378">Hydrolase</keyword>
<proteinExistence type="predicted"/>
<accession>A0A2V1HQ98</accession>
<dbReference type="AlphaFoldDB" id="A0A2V1HQ98"/>
<dbReference type="InterPro" id="IPR000086">
    <property type="entry name" value="NUDIX_hydrolase_dom"/>
</dbReference>
<dbReference type="PANTHER" id="PTHR43046:SF2">
    <property type="entry name" value="8-OXO-DGTP DIPHOSPHATASE-RELATED"/>
    <property type="match status" value="1"/>
</dbReference>
<dbReference type="GO" id="GO:0016787">
    <property type="term" value="F:hydrolase activity"/>
    <property type="evidence" value="ECO:0007669"/>
    <property type="project" value="UniProtKB-KW"/>
</dbReference>
<evidence type="ECO:0000256" key="2">
    <source>
        <dbReference type="ARBA" id="ARBA00022801"/>
    </source>
</evidence>
<dbReference type="PANTHER" id="PTHR43046">
    <property type="entry name" value="GDP-MANNOSE MANNOSYL HYDROLASE"/>
    <property type="match status" value="1"/>
</dbReference>
<dbReference type="Gene3D" id="3.90.79.10">
    <property type="entry name" value="Nucleoside Triphosphate Pyrophosphohydrolase"/>
    <property type="match status" value="1"/>
</dbReference>
<dbReference type="RefSeq" id="WP_116757219.1">
    <property type="nucleotide sequence ID" value="NZ_JBHUEX010000001.1"/>
</dbReference>
<dbReference type="OrthoDB" id="3404294at2"/>
<dbReference type="PROSITE" id="PS51462">
    <property type="entry name" value="NUDIX"/>
    <property type="match status" value="1"/>
</dbReference>
<evidence type="ECO:0000256" key="1">
    <source>
        <dbReference type="ARBA" id="ARBA00001946"/>
    </source>
</evidence>
<dbReference type="InterPro" id="IPR015797">
    <property type="entry name" value="NUDIX_hydrolase-like_dom_sf"/>
</dbReference>
<evidence type="ECO:0000259" key="4">
    <source>
        <dbReference type="PROSITE" id="PS51462"/>
    </source>
</evidence>
<dbReference type="EMBL" id="QEOP01000002">
    <property type="protein sequence ID" value="PVZ94708.1"/>
    <property type="molecule type" value="Genomic_DNA"/>
</dbReference>
<reference evidence="5 6" key="1">
    <citation type="submission" date="2018-05" db="EMBL/GenBank/DDBJ databases">
        <title>Amnibacterium sp. M8JJ-5, whole genome shotgun sequence.</title>
        <authorList>
            <person name="Tuo L."/>
        </authorList>
    </citation>
    <scope>NUCLEOTIDE SEQUENCE [LARGE SCALE GENOMIC DNA]</scope>
    <source>
        <strain evidence="5 6">M8JJ-5</strain>
    </source>
</reference>